<dbReference type="FunFam" id="1.50.10.10:FF:000073">
    <property type="entry name" value="Glycogen debranching enzyme, hypothetical (TreX-like)"/>
    <property type="match status" value="1"/>
</dbReference>
<evidence type="ECO:0000259" key="1">
    <source>
        <dbReference type="Pfam" id="PF06202"/>
    </source>
</evidence>
<dbReference type="InterPro" id="IPR010401">
    <property type="entry name" value="AGL/Gdb1"/>
</dbReference>
<dbReference type="GO" id="GO:0004134">
    <property type="term" value="F:4-alpha-glucanotransferase activity"/>
    <property type="evidence" value="ECO:0007669"/>
    <property type="project" value="InterPro"/>
</dbReference>
<organism evidence="3 4">
    <name type="scientific">Alginatibacterium sediminis</name>
    <dbReference type="NCBI Taxonomy" id="2164068"/>
    <lineage>
        <taxon>Bacteria</taxon>
        <taxon>Pseudomonadati</taxon>
        <taxon>Pseudomonadota</taxon>
        <taxon>Gammaproteobacteria</taxon>
        <taxon>Alteromonadales</taxon>
        <taxon>Alteromonadaceae</taxon>
        <taxon>Alginatibacterium</taxon>
    </lineage>
</organism>
<accession>A0A420E5K4</accession>
<dbReference type="GO" id="GO:0005980">
    <property type="term" value="P:glycogen catabolic process"/>
    <property type="evidence" value="ECO:0007669"/>
    <property type="project" value="InterPro"/>
</dbReference>
<dbReference type="Pfam" id="PF06202">
    <property type="entry name" value="GDE_C"/>
    <property type="match status" value="1"/>
</dbReference>
<evidence type="ECO:0000313" key="4">
    <source>
        <dbReference type="Proteomes" id="UP000286482"/>
    </source>
</evidence>
<proteinExistence type="predicted"/>
<dbReference type="Gene3D" id="1.50.10.10">
    <property type="match status" value="1"/>
</dbReference>
<dbReference type="Pfam" id="PF12439">
    <property type="entry name" value="GDE_N"/>
    <property type="match status" value="1"/>
</dbReference>
<feature type="domain" description="Glycogen debranching enzyme bacterial and archaeal type N-terminal" evidence="2">
    <location>
        <begin position="20"/>
        <end position="218"/>
    </location>
</feature>
<dbReference type="PANTHER" id="PTHR10569:SF2">
    <property type="entry name" value="GLYCOGEN DEBRANCHING ENZYME"/>
    <property type="match status" value="1"/>
</dbReference>
<keyword evidence="4" id="KW-1185">Reference proteome</keyword>
<protein>
    <submittedName>
        <fullName evidence="3">Glycogen debranching protein</fullName>
    </submittedName>
</protein>
<gene>
    <name evidence="3" type="ORF">DBZ36_20360</name>
</gene>
<dbReference type="SUPFAM" id="SSF48208">
    <property type="entry name" value="Six-hairpin glycosidases"/>
    <property type="match status" value="1"/>
</dbReference>
<evidence type="ECO:0000259" key="2">
    <source>
        <dbReference type="Pfam" id="PF12439"/>
    </source>
</evidence>
<sequence length="663" mass="75712">MTLAYLAKSILRDFEAGSTREFLVSNGRGSYSSAAVNGNLARKFHGLYVKAMEEPMGRYIGVHKVEEEIDGVDLAVYRYKTGDLNVLGDGQRYLDRFEIDVLPTWYYGVGNLVLKKQLCFVYGSDLLLVRYQLNGPDHQSVGIRLNLFNHFRQASNVDDSITKLSPFKTEYERLSKGLLLRQSDSNYQLTLSLQSNHGQWQNTLSTVPIREHIAYEIEMGEQGDYRLDSSQQFAKLNATLISGQSLWIAIGNEQQEQLNDLQVESYFEQETQRIKALRVTCSSNKTQQDLAQAIDKLIVDRPSVHGKTILAGYPWFGDWGRDTMIALPGACLSTGRHDDARKILQTFAHYCSEGMLPNKFPDYASEPLRYNTIDASLWYFWAIQMYLESTADLALLEELFPCLESIINAHIAGTRFDIKVQEDGLLSGGDSSTQLTWMDVKYQGKAVTPRYGKAVEINALWYNALRAMQMWANQLGHKSKIYQNYADQAQASYIQTFWNEERGCLYDYVCEQGINADLRPNQIFAVSLPFSVLSDGQAKAVVDKVWQHLWTPMGLRSLEPGHVDYHPNYFGPLSQRDEAYHQGTVWAWLIGHFIDAWQRVYQQPKQVEIMLQSLIDHFYQDAGIMGISEVFDGQSPNQARGCFNQAWSVAEVLRVLKRYEYKE</sequence>
<dbReference type="InterPro" id="IPR032790">
    <property type="entry name" value="GDE_C"/>
</dbReference>
<comment type="caution">
    <text evidence="3">The sequence shown here is derived from an EMBL/GenBank/DDBJ whole genome shotgun (WGS) entry which is preliminary data.</text>
</comment>
<name>A0A420E5K4_9ALTE</name>
<dbReference type="EMBL" id="RAQO01000013">
    <property type="protein sequence ID" value="RKF12817.1"/>
    <property type="molecule type" value="Genomic_DNA"/>
</dbReference>
<dbReference type="InterPro" id="IPR024742">
    <property type="entry name" value="Glycogen_debranch_N"/>
</dbReference>
<dbReference type="RefSeq" id="WP_120356824.1">
    <property type="nucleotide sequence ID" value="NZ_RAQO01000013.1"/>
</dbReference>
<dbReference type="Proteomes" id="UP000286482">
    <property type="component" value="Unassembled WGS sequence"/>
</dbReference>
<dbReference type="InterPro" id="IPR012341">
    <property type="entry name" value="6hp_glycosidase-like_sf"/>
</dbReference>
<reference evidence="3 4" key="1">
    <citation type="submission" date="2018-09" db="EMBL/GenBank/DDBJ databases">
        <authorList>
            <person name="Wang Z."/>
        </authorList>
    </citation>
    <scope>NUCLEOTIDE SEQUENCE [LARGE SCALE GENOMIC DNA]</scope>
    <source>
        <strain evidence="3 4">ALS 81</strain>
    </source>
</reference>
<evidence type="ECO:0000313" key="3">
    <source>
        <dbReference type="EMBL" id="RKF12817.1"/>
    </source>
</evidence>
<dbReference type="AlphaFoldDB" id="A0A420E5K4"/>
<dbReference type="OrthoDB" id="9761875at2"/>
<dbReference type="GO" id="GO:0004135">
    <property type="term" value="F:amylo-alpha-1,6-glucosidase activity"/>
    <property type="evidence" value="ECO:0007669"/>
    <property type="project" value="InterPro"/>
</dbReference>
<feature type="domain" description="Glycogen debranching enzyme C-terminal" evidence="1">
    <location>
        <begin position="295"/>
        <end position="654"/>
    </location>
</feature>
<dbReference type="InterPro" id="IPR008928">
    <property type="entry name" value="6-hairpin_glycosidase_sf"/>
</dbReference>
<dbReference type="PANTHER" id="PTHR10569">
    <property type="entry name" value="GLYCOGEN DEBRANCHING ENZYME"/>
    <property type="match status" value="1"/>
</dbReference>